<gene>
    <name evidence="2" type="ORF">EKO04_002605</name>
</gene>
<feature type="region of interest" description="Disordered" evidence="1">
    <location>
        <begin position="111"/>
        <end position="244"/>
    </location>
</feature>
<dbReference type="OrthoDB" id="2537141at2759"/>
<feature type="compositionally biased region" description="Basic and acidic residues" evidence="1">
    <location>
        <begin position="150"/>
        <end position="165"/>
    </location>
</feature>
<dbReference type="EMBL" id="RZGK01000004">
    <property type="protein sequence ID" value="KAF9699914.1"/>
    <property type="molecule type" value="Genomic_DNA"/>
</dbReference>
<protein>
    <submittedName>
        <fullName evidence="2">Uncharacterized protein</fullName>
    </submittedName>
</protein>
<feature type="compositionally biased region" description="Basic residues" evidence="1">
    <location>
        <begin position="429"/>
        <end position="438"/>
    </location>
</feature>
<feature type="compositionally biased region" description="Basic and acidic residues" evidence="1">
    <location>
        <begin position="228"/>
        <end position="244"/>
    </location>
</feature>
<proteinExistence type="predicted"/>
<reference evidence="2" key="1">
    <citation type="submission" date="2018-12" db="EMBL/GenBank/DDBJ databases">
        <authorList>
            <person name="Syme R.A."/>
            <person name="Farfan-Caceres L."/>
            <person name="Lichtenzveig J."/>
        </authorList>
    </citation>
    <scope>NUCLEOTIDE SEQUENCE</scope>
    <source>
        <strain evidence="2">Al4</strain>
    </source>
</reference>
<organism evidence="2 3">
    <name type="scientific">Ascochyta lentis</name>
    <dbReference type="NCBI Taxonomy" id="205686"/>
    <lineage>
        <taxon>Eukaryota</taxon>
        <taxon>Fungi</taxon>
        <taxon>Dikarya</taxon>
        <taxon>Ascomycota</taxon>
        <taxon>Pezizomycotina</taxon>
        <taxon>Dothideomycetes</taxon>
        <taxon>Pleosporomycetidae</taxon>
        <taxon>Pleosporales</taxon>
        <taxon>Pleosporineae</taxon>
        <taxon>Didymellaceae</taxon>
        <taxon>Ascochyta</taxon>
    </lineage>
</organism>
<evidence type="ECO:0000313" key="3">
    <source>
        <dbReference type="Proteomes" id="UP000651452"/>
    </source>
</evidence>
<dbReference type="Proteomes" id="UP000651452">
    <property type="component" value="Unassembled WGS sequence"/>
</dbReference>
<evidence type="ECO:0000313" key="2">
    <source>
        <dbReference type="EMBL" id="KAF9699914.1"/>
    </source>
</evidence>
<evidence type="ECO:0000256" key="1">
    <source>
        <dbReference type="SAM" id="MobiDB-lite"/>
    </source>
</evidence>
<feature type="compositionally biased region" description="Basic and acidic residues" evidence="1">
    <location>
        <begin position="195"/>
        <end position="205"/>
    </location>
</feature>
<feature type="compositionally biased region" description="Polar residues" evidence="1">
    <location>
        <begin position="166"/>
        <end position="184"/>
    </location>
</feature>
<feature type="region of interest" description="Disordered" evidence="1">
    <location>
        <begin position="402"/>
        <end position="438"/>
    </location>
</feature>
<keyword evidence="3" id="KW-1185">Reference proteome</keyword>
<sequence length="745" mass="83131">MPLHAPASPDGLFAKACGREARQLWTPEDEQLIFGARYWRQQRATVRRAPFAFTSDPQSSIPTERFARRPFALRRCCGMQQPGLVMDIRKWLAETEHPVPLERPVVEPLLLPRQPDSVPDARRRRKRSLTDSSLLKAPSPQPQCKGVPTIERDSRHVRGVADRADSNTSHSTRSELASNSNTGQRYARRPRNKKRPDGHGTETKKGNNPRPTLRSESRKPKRRSRRKKEVEKTHGGIRQELRANNISKDRLTLKPLEKMGIFSKGKASTTAKGRGLPDLVFSEMRFLRTDYVGDEHSAQATDGKKKRKKDHAQAKEEDISAFFTSIRPALANVAANQLANGARPMVIAPAAKTDRRELVREEPTVLDAAVRTASPEDRVSYLWSASRRPRRESTSYVSWSESFRAPSTTPGHRERTPAVHGERLGPSYRGRKERRQRHASLRRLGTSSIVREPIVAVTEQARGSLVAPLHSGFSRLRSLPRRSSPPSRSISVDQVVTRRTTEDGPLLSSIWPVLRSVGNRDSQEHPVIGDSRSVRSIATSYASESAVLTQKQMSEKAATTFVNRQSPQESSSLGGILQYCNNSSYAERPRTAPRRSHNVGMRFSPDLRDAARQSRQRAHGRTTQLATIALLAPDMQSRQVGNFSGPGLYAQQEQRQHLAVPFHVEEEHGLQLAYSGGQGPASEVRFSAQGDVESVSEEPVSYGTMEELDGEDDEVAGLVYAAGDVEAVHGTRITSSGFWRPNKLY</sequence>
<dbReference type="AlphaFoldDB" id="A0A8H7JAD8"/>
<comment type="caution">
    <text evidence="2">The sequence shown here is derived from an EMBL/GenBank/DDBJ whole genome shotgun (WGS) entry which is preliminary data.</text>
</comment>
<feature type="compositionally biased region" description="Basic and acidic residues" evidence="1">
    <location>
        <begin position="411"/>
        <end position="423"/>
    </location>
</feature>
<accession>A0A8H7JAD8</accession>
<name>A0A8H7JAD8_9PLEO</name>
<reference evidence="2" key="2">
    <citation type="submission" date="2020-09" db="EMBL/GenBank/DDBJ databases">
        <title>Reference genome assembly for Australian Ascochyta lentis isolate Al4.</title>
        <authorList>
            <person name="Lee R.C."/>
            <person name="Farfan-Caceres L.M."/>
            <person name="Debler J.W."/>
            <person name="Williams A.H."/>
            <person name="Henares B.M."/>
        </authorList>
    </citation>
    <scope>NUCLEOTIDE SEQUENCE</scope>
    <source>
        <strain evidence="2">Al4</strain>
    </source>
</reference>